<organism evidence="4 5">
    <name type="scientific">Phytophthora aleatoria</name>
    <dbReference type="NCBI Taxonomy" id="2496075"/>
    <lineage>
        <taxon>Eukaryota</taxon>
        <taxon>Sar</taxon>
        <taxon>Stramenopiles</taxon>
        <taxon>Oomycota</taxon>
        <taxon>Peronosporomycetes</taxon>
        <taxon>Peronosporales</taxon>
        <taxon>Peronosporaceae</taxon>
        <taxon>Phytophthora</taxon>
    </lineage>
</organism>
<feature type="compositionally biased region" description="Low complexity" evidence="1">
    <location>
        <begin position="417"/>
        <end position="429"/>
    </location>
</feature>
<feature type="transmembrane region" description="Helical" evidence="2">
    <location>
        <begin position="826"/>
        <end position="847"/>
    </location>
</feature>
<dbReference type="PANTHER" id="PTHR37031">
    <property type="entry name" value="METALLOPHOSPHATASE BINDING DOMAIN PROTEIN"/>
    <property type="match status" value="1"/>
</dbReference>
<evidence type="ECO:0000313" key="4">
    <source>
        <dbReference type="EMBL" id="KAG6965683.1"/>
    </source>
</evidence>
<feature type="domain" description="PhoD-like phosphatase metallophosphatase" evidence="3">
    <location>
        <begin position="530"/>
        <end position="654"/>
    </location>
</feature>
<dbReference type="EMBL" id="JAENGY010000330">
    <property type="protein sequence ID" value="KAG6965683.1"/>
    <property type="molecule type" value="Genomic_DNA"/>
</dbReference>
<feature type="compositionally biased region" description="Basic and acidic residues" evidence="1">
    <location>
        <begin position="311"/>
        <end position="335"/>
    </location>
</feature>
<dbReference type="PANTHER" id="PTHR37031:SF2">
    <property type="entry name" value="PHOD-LIKE PHOSPHATASE METALLOPHOSPHATASE DOMAIN-CONTAINING PROTEIN"/>
    <property type="match status" value="1"/>
</dbReference>
<feature type="compositionally biased region" description="Low complexity" evidence="1">
    <location>
        <begin position="185"/>
        <end position="196"/>
    </location>
</feature>
<name>A0A8J5IYU5_9STRA</name>
<reference evidence="4" key="1">
    <citation type="submission" date="2021-01" db="EMBL/GenBank/DDBJ databases">
        <title>Phytophthora aleatoria, a newly-described species from Pinus radiata is distinct from Phytophthora cactorum isolates based on comparative genomics.</title>
        <authorList>
            <person name="Mcdougal R."/>
            <person name="Panda P."/>
            <person name="Williams N."/>
            <person name="Studholme D.J."/>
        </authorList>
    </citation>
    <scope>NUCLEOTIDE SEQUENCE</scope>
    <source>
        <strain evidence="4">NZFS 4037</strain>
    </source>
</reference>
<keyword evidence="2" id="KW-0812">Transmembrane</keyword>
<feature type="compositionally biased region" description="Low complexity" evidence="1">
    <location>
        <begin position="369"/>
        <end position="383"/>
    </location>
</feature>
<feature type="compositionally biased region" description="Low complexity" evidence="1">
    <location>
        <begin position="124"/>
        <end position="133"/>
    </location>
</feature>
<proteinExistence type="predicted"/>
<dbReference type="Proteomes" id="UP000709295">
    <property type="component" value="Unassembled WGS sequence"/>
</dbReference>
<feature type="compositionally biased region" description="Basic residues" evidence="1">
    <location>
        <begin position="43"/>
        <end position="52"/>
    </location>
</feature>
<dbReference type="Pfam" id="PF09423">
    <property type="entry name" value="PhoD"/>
    <property type="match status" value="1"/>
</dbReference>
<evidence type="ECO:0000313" key="5">
    <source>
        <dbReference type="Proteomes" id="UP000709295"/>
    </source>
</evidence>
<protein>
    <recommendedName>
        <fullName evidence="3">PhoD-like phosphatase metallophosphatase domain-containing protein</fullName>
    </recommendedName>
</protein>
<evidence type="ECO:0000256" key="2">
    <source>
        <dbReference type="SAM" id="Phobius"/>
    </source>
</evidence>
<keyword evidence="2" id="KW-1133">Transmembrane helix</keyword>
<dbReference type="AlphaFoldDB" id="A0A8J5IYU5"/>
<accession>A0A8J5IYU5</accession>
<evidence type="ECO:0000259" key="3">
    <source>
        <dbReference type="Pfam" id="PF09423"/>
    </source>
</evidence>
<feature type="compositionally biased region" description="Polar residues" evidence="1">
    <location>
        <begin position="214"/>
        <end position="234"/>
    </location>
</feature>
<gene>
    <name evidence="4" type="ORF">JG688_00007099</name>
</gene>
<feature type="compositionally biased region" description="Basic and acidic residues" evidence="1">
    <location>
        <begin position="286"/>
        <end position="304"/>
    </location>
</feature>
<feature type="compositionally biased region" description="Low complexity" evidence="1">
    <location>
        <begin position="242"/>
        <end position="253"/>
    </location>
</feature>
<feature type="compositionally biased region" description="Polar residues" evidence="1">
    <location>
        <begin position="384"/>
        <end position="404"/>
    </location>
</feature>
<keyword evidence="5" id="KW-1185">Reference proteome</keyword>
<feature type="region of interest" description="Disordered" evidence="1">
    <location>
        <begin position="93"/>
        <end position="430"/>
    </location>
</feature>
<feature type="compositionally biased region" description="Basic and acidic residues" evidence="1">
    <location>
        <begin position="16"/>
        <end position="31"/>
    </location>
</feature>
<keyword evidence="2" id="KW-0472">Membrane</keyword>
<sequence>MSREERKMAQIIASIERMEQETRASGDDSNRTQEASDWARQGGRGKKNKKAKASGFKGKTGKKLKVTAVAAGARAPFERKLTPKKRWIQLWSTQMDASKEKDSSSSSDELEAAAEKETLVVATSPVSEVKVSPAAPPAPLASDKQTETAPEIPDKSEDVPTAAPSPKLKAEKEPAPVSVTENKPQEQTTENQITETPKLTTPKAMITPKAANVAVSTSSELRVKTPLNNESSHLSPPLERNSPTTTASISPSAKVKDSDTPNNNTAAAAAAAAKFSPAACEQEMPVPEKELSRKDSMPRLERKSSSSSSVDKGEDIYRRDTSDRYVDRGRKRSLELSEPPMSEEMKRRAERRRKRKSNWDVGDPRKGGSPVADPPVSAAAAAANQQSFAKYPSNRPSWRHSQSMMDMKPPFQSGHRSSSFYNSGASSGSRRGFYHSKTTTFPRVIALRDLQPGRRYVVQFESGAPKQAATVMFHTARAQGDGETWTDRVVVVSCDRFVDDHDDVLMERIASDIEAHDDALGSSSVHFGTAHLGDQIYADAGELSIKIVPFPLKDMADDKRLRARYDAVLQQFRGIYRKTFGRKAAQRVLRVGAHWMLPDDHEIINNFNSELVQKAFEGPKNPLLSDSERERLVALQLHCRAGLQAYYEFQYQLMPLFFQSAFSAAIAHIVEHETYPGMADQRSGLEDLFQIFQAYNQQKSSPLIRLLVGGDLHMLAHSRVCGTEKTNSGCLDQLITSGVTNGSTSIQDPKLIPYYYFITQLTPVFEIAYSSPWYIEYDRVFLGRNYGILEFTSDGNFVWDQTVTEPYDEAYQRRVQSVIDASTPKVLGFMALLIALLNASIVMRCCTSRNPKREKMKTTKTQ</sequence>
<dbReference type="InterPro" id="IPR018946">
    <property type="entry name" value="PhoD-like_MPP"/>
</dbReference>
<comment type="caution">
    <text evidence="4">The sequence shown here is derived from an EMBL/GenBank/DDBJ whole genome shotgun (WGS) entry which is preliminary data.</text>
</comment>
<feature type="region of interest" description="Disordered" evidence="1">
    <location>
        <begin position="14"/>
        <end position="63"/>
    </location>
</feature>
<evidence type="ECO:0000256" key="1">
    <source>
        <dbReference type="SAM" id="MobiDB-lite"/>
    </source>
</evidence>